<dbReference type="Proteomes" id="UP000245341">
    <property type="component" value="Unplaced"/>
</dbReference>
<feature type="region of interest" description="Disordered" evidence="1">
    <location>
        <begin position="202"/>
        <end position="236"/>
    </location>
</feature>
<accession>A0A7F8RDH8</accession>
<reference evidence="3" key="1">
    <citation type="submission" date="2025-08" db="UniProtKB">
        <authorList>
            <consortium name="RefSeq"/>
        </authorList>
    </citation>
    <scope>IDENTIFICATION</scope>
    <source>
        <tissue evidence="3">Liver</tissue>
    </source>
</reference>
<dbReference type="RefSeq" id="XP_030891219.1">
    <property type="nucleotide sequence ID" value="XM_031035359.1"/>
</dbReference>
<sequence length="236" mass="25593">MPLPLARPRGRPVAVQVGKAAVGGRASCAASASPPPPGPSRWGRGRARCTCGHTARVFGSRLSGCLSVENIANVEQNESPSGQAHLSHQPLWAQHPRFVDSGLCHCCSKCRSARRRVCTGMGVFCITAHTVKKCTSWGPAAGPSNVQEGPRSLPAVHMTNNHDTGLLHLHEKAPWEERGGRQYQSRGSPRRWLQSHTFSTYSRRKNTAPPQMAVKMKHACLTQNGGARQESSRRAQ</sequence>
<proteinExistence type="predicted"/>
<dbReference type="AlphaFoldDB" id="A0A7F8RDH8"/>
<gene>
    <name evidence="3" type="primary">LOC115943198</name>
</gene>
<dbReference type="GeneID" id="115943198"/>
<keyword evidence="2" id="KW-1185">Reference proteome</keyword>
<evidence type="ECO:0000313" key="3">
    <source>
        <dbReference type="RefSeq" id="XP_030891219.1"/>
    </source>
</evidence>
<organism evidence="2 3">
    <name type="scientific">Leptonychotes weddellii</name>
    <name type="common">Weddell seal</name>
    <name type="synonym">Otaria weddellii</name>
    <dbReference type="NCBI Taxonomy" id="9713"/>
    <lineage>
        <taxon>Eukaryota</taxon>
        <taxon>Metazoa</taxon>
        <taxon>Chordata</taxon>
        <taxon>Craniata</taxon>
        <taxon>Vertebrata</taxon>
        <taxon>Euteleostomi</taxon>
        <taxon>Mammalia</taxon>
        <taxon>Eutheria</taxon>
        <taxon>Laurasiatheria</taxon>
        <taxon>Carnivora</taxon>
        <taxon>Caniformia</taxon>
        <taxon>Pinnipedia</taxon>
        <taxon>Phocidae</taxon>
        <taxon>Monachinae</taxon>
        <taxon>Lobodontini</taxon>
        <taxon>Leptonychotes</taxon>
    </lineage>
</organism>
<protein>
    <submittedName>
        <fullName evidence="3">Uncharacterized protein LOC115943198 isoform X2</fullName>
    </submittedName>
</protein>
<name>A0A7F8RDH8_LEPWE</name>
<evidence type="ECO:0000313" key="2">
    <source>
        <dbReference type="Proteomes" id="UP000245341"/>
    </source>
</evidence>
<evidence type="ECO:0000256" key="1">
    <source>
        <dbReference type="SAM" id="MobiDB-lite"/>
    </source>
</evidence>